<keyword evidence="2" id="KW-1185">Reference proteome</keyword>
<dbReference type="RefSeq" id="WP_264894133.1">
    <property type="nucleotide sequence ID" value="NZ_CP110257.1"/>
</dbReference>
<dbReference type="Pfam" id="PF06073">
    <property type="entry name" value="DUF934"/>
    <property type="match status" value="1"/>
</dbReference>
<accession>A0ABY6MW45</accession>
<proteinExistence type="predicted"/>
<gene>
    <name evidence="1" type="ORF">OMP39_06565</name>
</gene>
<evidence type="ECO:0000313" key="1">
    <source>
        <dbReference type="EMBL" id="UZD56231.1"/>
    </source>
</evidence>
<sequence length="161" mass="18359">MNFIDPLHDDWTPWADGEPGTPLPNRLLTWAQWQQVREQWPADVPVGVAFPNDADIEALEPDLPRIALVALHFPKWTDGRAYSQARLLRNRYRFSGQVRATGDVVVDMVPLLHRTGFDAAVLREGQSAEVARRLLAHFPAYYQGDVHERQPRFRRPEGAVA</sequence>
<dbReference type="PIRSF" id="PIRSF030820">
    <property type="entry name" value="UCP030820"/>
    <property type="match status" value="1"/>
</dbReference>
<protein>
    <submittedName>
        <fullName evidence="1">DUF934 domain-containing protein</fullName>
    </submittedName>
</protein>
<dbReference type="InterPro" id="IPR008318">
    <property type="entry name" value="UCP030820"/>
</dbReference>
<dbReference type="Proteomes" id="UP001163266">
    <property type="component" value="Chromosome"/>
</dbReference>
<reference evidence="1" key="1">
    <citation type="submission" date="2022-10" db="EMBL/GenBank/DDBJ databases">
        <title>Complete genome sequence of Schlegelella aquatica LMG 23380.</title>
        <authorList>
            <person name="Musilova J."/>
            <person name="Kourilova X."/>
            <person name="Bezdicek M."/>
            <person name="Hermankova K."/>
            <person name="Obruca S."/>
            <person name="Sedlar K."/>
        </authorList>
    </citation>
    <scope>NUCLEOTIDE SEQUENCE</scope>
    <source>
        <strain evidence="1">LMG 23380</strain>
    </source>
</reference>
<dbReference type="EMBL" id="CP110257">
    <property type="protein sequence ID" value="UZD56231.1"/>
    <property type="molecule type" value="Genomic_DNA"/>
</dbReference>
<name>A0ABY6MW45_9BURK</name>
<organism evidence="1 2">
    <name type="scientific">Caldimonas aquatica</name>
    <dbReference type="NCBI Taxonomy" id="376175"/>
    <lineage>
        <taxon>Bacteria</taxon>
        <taxon>Pseudomonadati</taxon>
        <taxon>Pseudomonadota</taxon>
        <taxon>Betaproteobacteria</taxon>
        <taxon>Burkholderiales</taxon>
        <taxon>Sphaerotilaceae</taxon>
        <taxon>Caldimonas</taxon>
    </lineage>
</organism>
<evidence type="ECO:0000313" key="2">
    <source>
        <dbReference type="Proteomes" id="UP001163266"/>
    </source>
</evidence>